<comment type="caution">
    <text evidence="1">The sequence shown here is derived from an EMBL/GenBank/DDBJ whole genome shotgun (WGS) entry which is preliminary data.</text>
</comment>
<dbReference type="OrthoDB" id="1630871at2"/>
<dbReference type="EMBL" id="WXEY01000001">
    <property type="protein sequence ID" value="MZP28383.1"/>
    <property type="molecule type" value="Genomic_DNA"/>
</dbReference>
<name>A0A845KY85_9FIRM</name>
<dbReference type="RefSeq" id="WP_161253713.1">
    <property type="nucleotide sequence ID" value="NZ_WXEY01000001.1"/>
</dbReference>
<protein>
    <recommendedName>
        <fullName evidence="3">WD40 repeat domain-containing protein</fullName>
    </recommendedName>
</protein>
<proteinExistence type="predicted"/>
<dbReference type="SUPFAM" id="SSF69322">
    <property type="entry name" value="Tricorn protease domain 2"/>
    <property type="match status" value="1"/>
</dbReference>
<dbReference type="Proteomes" id="UP000463470">
    <property type="component" value="Unassembled WGS sequence"/>
</dbReference>
<sequence length="391" mass="43000">MRKTIKAIGAMVLVAVLLQGGVFWLLEHWAAQAVNPDDHHVPAAKSQWRQVKVNAPLERARQFSLSHKGEYLVWNDGDGFTVWDIDEERPFYSEKMPPGQRVALVQWLNDRNRLLLITEQSAAPVTLPAPSSKGKTANQVLADSMNRVDKRPLPSNPSSKQLEFSFLNADGGQRIFSTRIRGLTAADEVKEAVVSTQSNLLYLTLGDSRQTTGLYRVDIQHDAARIALRAGTNVERLSVNPAQGQVYAEFWSGDSASKPLVQGIKGTQLTTPAAGQALNYLLVGTDAKNNLYLGQGTGHQVQELWVWNGKKLEKSIRLPETAHRDRMAVGPEGQLVVMDEPKSMLKVYPKGSESPSVFSFAAGARLINSDNHFVGLIRPGSAGGDLWLLTF</sequence>
<keyword evidence="2" id="KW-1185">Reference proteome</keyword>
<evidence type="ECO:0008006" key="3">
    <source>
        <dbReference type="Google" id="ProtNLM"/>
    </source>
</evidence>
<gene>
    <name evidence="1" type="ORF">GTO91_01430</name>
</gene>
<dbReference type="AlphaFoldDB" id="A0A845KY85"/>
<evidence type="ECO:0000313" key="2">
    <source>
        <dbReference type="Proteomes" id="UP000463470"/>
    </source>
</evidence>
<evidence type="ECO:0000313" key="1">
    <source>
        <dbReference type="EMBL" id="MZP28383.1"/>
    </source>
</evidence>
<accession>A0A845KY85</accession>
<organism evidence="1 2">
    <name type="scientific">Heliomicrobium undosum</name>
    <dbReference type="NCBI Taxonomy" id="121734"/>
    <lineage>
        <taxon>Bacteria</taxon>
        <taxon>Bacillati</taxon>
        <taxon>Bacillota</taxon>
        <taxon>Clostridia</taxon>
        <taxon>Eubacteriales</taxon>
        <taxon>Heliobacteriaceae</taxon>
        <taxon>Heliomicrobium</taxon>
    </lineage>
</organism>
<reference evidence="1 2" key="1">
    <citation type="submission" date="2020-01" db="EMBL/GenBank/DDBJ databases">
        <title>Whole-genome sequence of Heliobacterium undosum DSM 13378.</title>
        <authorList>
            <person name="Kyndt J.A."/>
            <person name="Meyer T.E."/>
        </authorList>
    </citation>
    <scope>NUCLEOTIDE SEQUENCE [LARGE SCALE GENOMIC DNA]</scope>
    <source>
        <strain evidence="1 2">DSM 13378</strain>
    </source>
</reference>